<dbReference type="AlphaFoldDB" id="A0A6C0KIH1"/>
<feature type="region of interest" description="Disordered" evidence="1">
    <location>
        <begin position="61"/>
        <end position="98"/>
    </location>
</feature>
<reference evidence="2" key="1">
    <citation type="journal article" date="2020" name="Nature">
        <title>Giant virus diversity and host interactions through global metagenomics.</title>
        <authorList>
            <person name="Schulz F."/>
            <person name="Roux S."/>
            <person name="Paez-Espino D."/>
            <person name="Jungbluth S."/>
            <person name="Walsh D.A."/>
            <person name="Denef V.J."/>
            <person name="McMahon K.D."/>
            <person name="Konstantinidis K.T."/>
            <person name="Eloe-Fadrosh E.A."/>
            <person name="Kyrpides N.C."/>
            <person name="Woyke T."/>
        </authorList>
    </citation>
    <scope>NUCLEOTIDE SEQUENCE</scope>
    <source>
        <strain evidence="2">GVMAG-S-3300011013-78</strain>
    </source>
</reference>
<accession>A0A6C0KIH1</accession>
<name>A0A6C0KIH1_9ZZZZ</name>
<evidence type="ECO:0000256" key="1">
    <source>
        <dbReference type="SAM" id="MobiDB-lite"/>
    </source>
</evidence>
<evidence type="ECO:0000313" key="2">
    <source>
        <dbReference type="EMBL" id="QHU16480.1"/>
    </source>
</evidence>
<dbReference type="EMBL" id="MN740883">
    <property type="protein sequence ID" value="QHU16480.1"/>
    <property type="molecule type" value="Genomic_DNA"/>
</dbReference>
<feature type="compositionally biased region" description="Low complexity" evidence="1">
    <location>
        <begin position="61"/>
        <end position="75"/>
    </location>
</feature>
<sequence length="121" mass="13550">MGIFNRHRCAICSSKNKKGRKTICEECLFVLDFVVKYGRENLRSIINNVINKSLNASNQNISNQNISNQNTSSPSLKRTDSIHSINIHTNPNSSNCGRSCKEATCSCHNRESFIAMAPPYN</sequence>
<proteinExistence type="predicted"/>
<organism evidence="2">
    <name type="scientific">viral metagenome</name>
    <dbReference type="NCBI Taxonomy" id="1070528"/>
    <lineage>
        <taxon>unclassified sequences</taxon>
        <taxon>metagenomes</taxon>
        <taxon>organismal metagenomes</taxon>
    </lineage>
</organism>
<feature type="compositionally biased region" description="Polar residues" evidence="1">
    <location>
        <begin position="82"/>
        <end position="97"/>
    </location>
</feature>
<protein>
    <submittedName>
        <fullName evidence="2">Uncharacterized protein</fullName>
    </submittedName>
</protein>